<dbReference type="SUPFAM" id="SSF52540">
    <property type="entry name" value="P-loop containing nucleoside triphosphate hydrolases"/>
    <property type="match status" value="2"/>
</dbReference>
<dbReference type="EMBL" id="BAABIL010000389">
    <property type="protein sequence ID" value="GAA4984927.1"/>
    <property type="molecule type" value="Genomic_DNA"/>
</dbReference>
<evidence type="ECO:0000256" key="5">
    <source>
        <dbReference type="SAM" id="MobiDB-lite"/>
    </source>
</evidence>
<dbReference type="CDD" id="cd03215">
    <property type="entry name" value="ABC_Carb_Monos_II"/>
    <property type="match status" value="1"/>
</dbReference>
<dbReference type="CDD" id="cd03216">
    <property type="entry name" value="ABC_Carb_Monos_I"/>
    <property type="match status" value="1"/>
</dbReference>
<feature type="domain" description="ABC transporter" evidence="6">
    <location>
        <begin position="261"/>
        <end position="504"/>
    </location>
</feature>
<evidence type="ECO:0000256" key="2">
    <source>
        <dbReference type="ARBA" id="ARBA00022737"/>
    </source>
</evidence>
<dbReference type="PROSITE" id="PS50893">
    <property type="entry name" value="ABC_TRANSPORTER_2"/>
    <property type="match status" value="2"/>
</dbReference>
<feature type="compositionally biased region" description="Low complexity" evidence="5">
    <location>
        <begin position="501"/>
        <end position="523"/>
    </location>
</feature>
<gene>
    <name evidence="7" type="ORF">GCM10023225_24850</name>
</gene>
<keyword evidence="4 7" id="KW-0067">ATP-binding</keyword>
<dbReference type="Proteomes" id="UP001501195">
    <property type="component" value="Unassembled WGS sequence"/>
</dbReference>
<dbReference type="RefSeq" id="WP_345712910.1">
    <property type="nucleotide sequence ID" value="NZ_BAABIL010000389.1"/>
</dbReference>
<dbReference type="InterPro" id="IPR003593">
    <property type="entry name" value="AAA+_ATPase"/>
</dbReference>
<evidence type="ECO:0000256" key="1">
    <source>
        <dbReference type="ARBA" id="ARBA00022448"/>
    </source>
</evidence>
<organism evidence="7 8">
    <name type="scientific">Kineococcus glutinatus</name>
    <dbReference type="NCBI Taxonomy" id="1070872"/>
    <lineage>
        <taxon>Bacteria</taxon>
        <taxon>Bacillati</taxon>
        <taxon>Actinomycetota</taxon>
        <taxon>Actinomycetes</taxon>
        <taxon>Kineosporiales</taxon>
        <taxon>Kineosporiaceae</taxon>
        <taxon>Kineococcus</taxon>
    </lineage>
</organism>
<evidence type="ECO:0000256" key="3">
    <source>
        <dbReference type="ARBA" id="ARBA00022741"/>
    </source>
</evidence>
<dbReference type="SMART" id="SM00382">
    <property type="entry name" value="AAA"/>
    <property type="match status" value="2"/>
</dbReference>
<protein>
    <submittedName>
        <fullName evidence="7">Sugar ABC transporter ATP-binding protein</fullName>
    </submittedName>
</protein>
<keyword evidence="2" id="KW-0677">Repeat</keyword>
<proteinExistence type="predicted"/>
<evidence type="ECO:0000313" key="7">
    <source>
        <dbReference type="EMBL" id="GAA4984927.1"/>
    </source>
</evidence>
<reference evidence="8" key="1">
    <citation type="journal article" date="2019" name="Int. J. Syst. Evol. Microbiol.">
        <title>The Global Catalogue of Microorganisms (GCM) 10K type strain sequencing project: providing services to taxonomists for standard genome sequencing and annotation.</title>
        <authorList>
            <consortium name="The Broad Institute Genomics Platform"/>
            <consortium name="The Broad Institute Genome Sequencing Center for Infectious Disease"/>
            <person name="Wu L."/>
            <person name="Ma J."/>
        </authorList>
    </citation>
    <scope>NUCLEOTIDE SEQUENCE [LARGE SCALE GENOMIC DNA]</scope>
    <source>
        <strain evidence="8">JCM 18126</strain>
    </source>
</reference>
<dbReference type="PROSITE" id="PS00211">
    <property type="entry name" value="ABC_TRANSPORTER_1"/>
    <property type="match status" value="1"/>
</dbReference>
<keyword evidence="3" id="KW-0547">Nucleotide-binding</keyword>
<dbReference type="Gene3D" id="3.40.50.300">
    <property type="entry name" value="P-loop containing nucleotide triphosphate hydrolases"/>
    <property type="match status" value="2"/>
</dbReference>
<comment type="caution">
    <text evidence="7">The sequence shown here is derived from an EMBL/GenBank/DDBJ whole genome shotgun (WGS) entry which is preliminary data.</text>
</comment>
<dbReference type="PANTHER" id="PTHR43790:SF9">
    <property type="entry name" value="GALACTOFURANOSE TRANSPORTER ATP-BINDING PROTEIN YTFR"/>
    <property type="match status" value="1"/>
</dbReference>
<dbReference type="InterPro" id="IPR003439">
    <property type="entry name" value="ABC_transporter-like_ATP-bd"/>
</dbReference>
<dbReference type="Pfam" id="PF00005">
    <property type="entry name" value="ABC_tran"/>
    <property type="match status" value="2"/>
</dbReference>
<keyword evidence="8" id="KW-1185">Reference proteome</keyword>
<evidence type="ECO:0000313" key="8">
    <source>
        <dbReference type="Proteomes" id="UP001501195"/>
    </source>
</evidence>
<dbReference type="InterPro" id="IPR050107">
    <property type="entry name" value="ABC_carbohydrate_import_ATPase"/>
</dbReference>
<sequence length="529" mass="54933">MDGSGPGGQGDVLLRATGVEKRYGGVRALRGVDFEVRAGEVHALVGENGAGKSTLIKIVSGAETADGGTVTVAGTALEPGSTQAAMAAGIATVYQEPHLFGELDVAENVFLGRELRHGGRVDRRAQRARVVELLEQIGLDPAIADVRVADLPVAEQQLVSIAKAFAHSARVLVLDEPSAILTDREIEILFAVVRRLRAAGMGVVYISHRLDELAQITDRVTVMRDGLVVAGEPTASLTVRRIAELMVGHAVGGRGRRQRAVDGEEVLAVRGLGRGERFRGLDLTVRAGEVVALYGLVGSGTSDIARALYGITPATDGVVAVDGRQVRLRSPRAAAAAGITLLPGNRKAQGVFGDKSIAFNISSAHLGFLSRSGWFDARREREVAEHYISEIAIKAPGPDTLVGNLSGGNAQKVVLARQLVEKPRVLVMEEPTQGVDVGAKEEIHRLVLELAAAGSAVLVISTDLAEVLELADRVVVVRRGSVVREFAAGATQADVLAAAAGDAGTTPGGTAADPTSAPTSAPTGAGGTP</sequence>
<dbReference type="PANTHER" id="PTHR43790">
    <property type="entry name" value="CARBOHYDRATE TRANSPORT ATP-BINDING PROTEIN MG119-RELATED"/>
    <property type="match status" value="1"/>
</dbReference>
<keyword evidence="1" id="KW-0813">Transport</keyword>
<dbReference type="GO" id="GO:0005524">
    <property type="term" value="F:ATP binding"/>
    <property type="evidence" value="ECO:0007669"/>
    <property type="project" value="UniProtKB-KW"/>
</dbReference>
<evidence type="ECO:0000256" key="4">
    <source>
        <dbReference type="ARBA" id="ARBA00022840"/>
    </source>
</evidence>
<accession>A0ABP9I1K2</accession>
<feature type="region of interest" description="Disordered" evidence="5">
    <location>
        <begin position="501"/>
        <end position="529"/>
    </location>
</feature>
<feature type="domain" description="ABC transporter" evidence="6">
    <location>
        <begin position="14"/>
        <end position="250"/>
    </location>
</feature>
<name>A0ABP9I1K2_9ACTN</name>
<dbReference type="InterPro" id="IPR027417">
    <property type="entry name" value="P-loop_NTPase"/>
</dbReference>
<dbReference type="InterPro" id="IPR017871">
    <property type="entry name" value="ABC_transporter-like_CS"/>
</dbReference>
<evidence type="ECO:0000259" key="6">
    <source>
        <dbReference type="PROSITE" id="PS50893"/>
    </source>
</evidence>